<reference evidence="1" key="1">
    <citation type="submission" date="2022-07" db="EMBL/GenBank/DDBJ databases">
        <authorList>
            <person name="Otstavnykh N."/>
            <person name="Isaeva M."/>
            <person name="Bystritskaya E."/>
        </authorList>
    </citation>
    <scope>NUCLEOTIDE SEQUENCE</scope>
    <source>
        <strain evidence="1">10Alg 79</strain>
    </source>
</reference>
<gene>
    <name evidence="1" type="ORF">NOI20_00105</name>
</gene>
<proteinExistence type="predicted"/>
<dbReference type="Proteomes" id="UP001227162">
    <property type="component" value="Unassembled WGS sequence"/>
</dbReference>
<evidence type="ECO:0000313" key="2">
    <source>
        <dbReference type="Proteomes" id="UP001227162"/>
    </source>
</evidence>
<dbReference type="EMBL" id="JANFFA010000001">
    <property type="protein sequence ID" value="MDQ2092506.1"/>
    <property type="molecule type" value="Genomic_DNA"/>
</dbReference>
<reference evidence="1" key="2">
    <citation type="submission" date="2023-04" db="EMBL/GenBank/DDBJ databases">
        <title>'Rhodoalgimonas zhirmunskyi' gen. nov., isolated from a red alga.</title>
        <authorList>
            <person name="Nedashkovskaya O.I."/>
            <person name="Otstavnykh N.Y."/>
            <person name="Bystritskaya E.P."/>
            <person name="Balabanova L.A."/>
            <person name="Isaeva M.P."/>
        </authorList>
    </citation>
    <scope>NUCLEOTIDE SEQUENCE</scope>
    <source>
        <strain evidence="1">10Alg 79</strain>
    </source>
</reference>
<evidence type="ECO:0000313" key="1">
    <source>
        <dbReference type="EMBL" id="MDQ2092506.1"/>
    </source>
</evidence>
<protein>
    <submittedName>
        <fullName evidence="1">Uncharacterized protein</fullName>
    </submittedName>
</protein>
<accession>A0AAJ1U2J1</accession>
<sequence>MARERITKKMAFSRSFDWTSTSEQEHLAYVRRANVKQLNNILCTYDWGHFPETVLGWATAQKGLDLDAALKAFFNGDPSRFNYIPKQDVGPDHRGTVRLLDSICLRINAGFYLPSRLACDAKLRKLDKWLFYQDEDITEGQRGRWVLDRAVLAPALKPAEASIGDEDVAGLNPNLLPGHHTPLSESLSLKAIIRPLTGS</sequence>
<organism evidence="1 2">
    <name type="scientific">Rhodalgimonas zhirmunskyi</name>
    <dbReference type="NCBI Taxonomy" id="2964767"/>
    <lineage>
        <taxon>Bacteria</taxon>
        <taxon>Pseudomonadati</taxon>
        <taxon>Pseudomonadota</taxon>
        <taxon>Alphaproteobacteria</taxon>
        <taxon>Rhodobacterales</taxon>
        <taxon>Roseobacteraceae</taxon>
        <taxon>Rhodalgimonas</taxon>
    </lineage>
</organism>
<name>A0AAJ1U2J1_9RHOB</name>
<dbReference type="RefSeq" id="WP_317624132.1">
    <property type="nucleotide sequence ID" value="NZ_JANFFA010000001.1"/>
</dbReference>
<comment type="caution">
    <text evidence="1">The sequence shown here is derived from an EMBL/GenBank/DDBJ whole genome shotgun (WGS) entry which is preliminary data.</text>
</comment>
<keyword evidence="2" id="KW-1185">Reference proteome</keyword>
<dbReference type="AlphaFoldDB" id="A0AAJ1U2J1"/>